<feature type="domain" description="C2H2-type" evidence="7">
    <location>
        <begin position="138"/>
        <end position="167"/>
    </location>
</feature>
<dbReference type="Gene3D" id="3.30.160.60">
    <property type="entry name" value="Classic Zinc Finger"/>
    <property type="match status" value="1"/>
</dbReference>
<evidence type="ECO:0000256" key="2">
    <source>
        <dbReference type="ARBA" id="ARBA00022737"/>
    </source>
</evidence>
<evidence type="ECO:0000256" key="5">
    <source>
        <dbReference type="PROSITE-ProRule" id="PRU00042"/>
    </source>
</evidence>
<keyword evidence="2" id="KW-0677">Repeat</keyword>
<gene>
    <name evidence="8" type="ORF">TOPH_05128</name>
</gene>
<dbReference type="STRING" id="1163406.A0A0L0N895"/>
<keyword evidence="3 5" id="KW-0863">Zinc-finger</keyword>
<dbReference type="AlphaFoldDB" id="A0A0L0N895"/>
<feature type="non-terminal residue" evidence="8">
    <location>
        <position position="1"/>
    </location>
</feature>
<dbReference type="PROSITE" id="PS50157">
    <property type="entry name" value="ZINC_FINGER_C2H2_2"/>
    <property type="match status" value="2"/>
</dbReference>
<dbReference type="Proteomes" id="UP000036947">
    <property type="component" value="Unassembled WGS sequence"/>
</dbReference>
<dbReference type="PANTHER" id="PTHR24409">
    <property type="entry name" value="ZINC FINGER PROTEIN 142"/>
    <property type="match status" value="1"/>
</dbReference>
<keyword evidence="9" id="KW-1185">Reference proteome</keyword>
<proteinExistence type="predicted"/>
<dbReference type="Pfam" id="PF13894">
    <property type="entry name" value="zf-C2H2_4"/>
    <property type="match status" value="1"/>
</dbReference>
<evidence type="ECO:0000259" key="7">
    <source>
        <dbReference type="PROSITE" id="PS50157"/>
    </source>
</evidence>
<comment type="caution">
    <text evidence="8">The sequence shown here is derived from an EMBL/GenBank/DDBJ whole genome shotgun (WGS) entry which is preliminary data.</text>
</comment>
<accession>A0A0L0N895</accession>
<evidence type="ECO:0000313" key="8">
    <source>
        <dbReference type="EMBL" id="KND90257.1"/>
    </source>
</evidence>
<dbReference type="PANTHER" id="PTHR24409:SF295">
    <property type="entry name" value="AZ2-RELATED"/>
    <property type="match status" value="1"/>
</dbReference>
<evidence type="ECO:0000313" key="9">
    <source>
        <dbReference type="Proteomes" id="UP000036947"/>
    </source>
</evidence>
<protein>
    <submittedName>
        <fullName evidence="8">PR domain zinc finger protein 16</fullName>
    </submittedName>
</protein>
<reference evidence="8 9" key="1">
    <citation type="journal article" date="2015" name="BMC Genomics">
        <title>The genome of the truffle-parasite Tolypocladium ophioglossoides and the evolution of antifungal peptaibiotics.</title>
        <authorList>
            <person name="Quandt C.A."/>
            <person name="Bushley K.E."/>
            <person name="Spatafora J.W."/>
        </authorList>
    </citation>
    <scope>NUCLEOTIDE SEQUENCE [LARGE SCALE GENOMIC DNA]</scope>
    <source>
        <strain evidence="8 9">CBS 100239</strain>
    </source>
</reference>
<dbReference type="GO" id="GO:0008270">
    <property type="term" value="F:zinc ion binding"/>
    <property type="evidence" value="ECO:0007669"/>
    <property type="project" value="UniProtKB-KW"/>
</dbReference>
<evidence type="ECO:0000256" key="6">
    <source>
        <dbReference type="SAM" id="MobiDB-lite"/>
    </source>
</evidence>
<evidence type="ECO:0000256" key="4">
    <source>
        <dbReference type="ARBA" id="ARBA00022833"/>
    </source>
</evidence>
<evidence type="ECO:0000256" key="1">
    <source>
        <dbReference type="ARBA" id="ARBA00022723"/>
    </source>
</evidence>
<dbReference type="GO" id="GO:0000981">
    <property type="term" value="F:DNA-binding transcription factor activity, RNA polymerase II-specific"/>
    <property type="evidence" value="ECO:0007669"/>
    <property type="project" value="TreeGrafter"/>
</dbReference>
<keyword evidence="1" id="KW-0479">Metal-binding</keyword>
<dbReference type="PROSITE" id="PS00028">
    <property type="entry name" value="ZINC_FINGER_C2H2_1"/>
    <property type="match status" value="2"/>
</dbReference>
<name>A0A0L0N895_TOLOC</name>
<dbReference type="OrthoDB" id="6077919at2759"/>
<sequence>VSTSAQAAAFALVFFPPPLSDRTETTFSVPPSQLLRYHRAKEDPPSIPPPTSWDDSATSSVALVARPSQLEARENHCNATGHSEPDFECDSCPRWFNSKKALEQHMDATDHWSFECACCDENWSTEEECTEHEHNDHLYCSDCNRFFQHWSNLQQHLNSRAHRSYRVECPFCRSGCSTAGGLTHHLESGGCPDAPRLNRDQIYKLVRSKDPNGLISKNLIGWTGSCRYEATGKTWKCVRMLPVPSHVPPTIRSQPTSGVADALCTIVPTGLAAWTSRALVASSTTSKAKLAVAPDSRWSRERLVTISLATVISASESACHWERSGSTTFSGVRIRDSDSNKEATLITARLILPTRLGPAAA</sequence>
<dbReference type="GO" id="GO:0000977">
    <property type="term" value="F:RNA polymerase II transcription regulatory region sequence-specific DNA binding"/>
    <property type="evidence" value="ECO:0007669"/>
    <property type="project" value="TreeGrafter"/>
</dbReference>
<dbReference type="EMBL" id="LFRF01000014">
    <property type="protein sequence ID" value="KND90257.1"/>
    <property type="molecule type" value="Genomic_DNA"/>
</dbReference>
<feature type="region of interest" description="Disordered" evidence="6">
    <location>
        <begin position="39"/>
        <end position="58"/>
    </location>
</feature>
<dbReference type="SMART" id="SM00355">
    <property type="entry name" value="ZnF_C2H2"/>
    <property type="match status" value="4"/>
</dbReference>
<dbReference type="GO" id="GO:0005634">
    <property type="term" value="C:nucleus"/>
    <property type="evidence" value="ECO:0007669"/>
    <property type="project" value="TreeGrafter"/>
</dbReference>
<dbReference type="InterPro" id="IPR013087">
    <property type="entry name" value="Znf_C2H2_type"/>
</dbReference>
<keyword evidence="4" id="KW-0862">Zinc</keyword>
<evidence type="ECO:0000256" key="3">
    <source>
        <dbReference type="ARBA" id="ARBA00022771"/>
    </source>
</evidence>
<feature type="domain" description="C2H2-type" evidence="7">
    <location>
        <begin position="87"/>
        <end position="111"/>
    </location>
</feature>
<dbReference type="Pfam" id="PF12874">
    <property type="entry name" value="zf-met"/>
    <property type="match status" value="1"/>
</dbReference>
<organism evidence="8 9">
    <name type="scientific">Tolypocladium ophioglossoides (strain CBS 100239)</name>
    <name type="common">Snaketongue truffleclub</name>
    <name type="synonym">Elaphocordyceps ophioglossoides</name>
    <dbReference type="NCBI Taxonomy" id="1163406"/>
    <lineage>
        <taxon>Eukaryota</taxon>
        <taxon>Fungi</taxon>
        <taxon>Dikarya</taxon>
        <taxon>Ascomycota</taxon>
        <taxon>Pezizomycotina</taxon>
        <taxon>Sordariomycetes</taxon>
        <taxon>Hypocreomycetidae</taxon>
        <taxon>Hypocreales</taxon>
        <taxon>Ophiocordycipitaceae</taxon>
        <taxon>Tolypocladium</taxon>
    </lineage>
</organism>